<feature type="region of interest" description="Disordered" evidence="8">
    <location>
        <begin position="801"/>
        <end position="867"/>
    </location>
</feature>
<dbReference type="InterPro" id="IPR003124">
    <property type="entry name" value="WH2_dom"/>
</dbReference>
<evidence type="ECO:0000313" key="10">
    <source>
        <dbReference type="Ensembl" id="ENSMNEP00000040449.1"/>
    </source>
</evidence>
<feature type="compositionally biased region" description="Polar residues" evidence="8">
    <location>
        <begin position="747"/>
        <end position="756"/>
    </location>
</feature>
<dbReference type="GO" id="GO:0070060">
    <property type="term" value="P:'de novo' actin filament nucleation"/>
    <property type="evidence" value="ECO:0007669"/>
    <property type="project" value="TreeGrafter"/>
</dbReference>
<dbReference type="Pfam" id="PF15871">
    <property type="entry name" value="JMY"/>
    <property type="match status" value="1"/>
</dbReference>
<dbReference type="PROSITE" id="PS51082">
    <property type="entry name" value="WH2"/>
    <property type="match status" value="1"/>
</dbReference>
<evidence type="ECO:0000256" key="7">
    <source>
        <dbReference type="SAM" id="Coils"/>
    </source>
</evidence>
<dbReference type="PANTHER" id="PTHR23330:SF8">
    <property type="entry name" value="JUNCTION-MEDIATING AND -REGULATORY PROTEIN"/>
    <property type="match status" value="1"/>
</dbReference>
<evidence type="ECO:0000256" key="6">
    <source>
        <dbReference type="ARBA" id="ARBA00023329"/>
    </source>
</evidence>
<dbReference type="GO" id="GO:0003779">
    <property type="term" value="F:actin binding"/>
    <property type="evidence" value="ECO:0007669"/>
    <property type="project" value="UniProtKB-KW"/>
</dbReference>
<feature type="compositionally biased region" description="Basic and acidic residues" evidence="8">
    <location>
        <begin position="731"/>
        <end position="743"/>
    </location>
</feature>
<feature type="coiled-coil region" evidence="7">
    <location>
        <begin position="329"/>
        <end position="356"/>
    </location>
</feature>
<dbReference type="Bgee" id="ENSMNEG00000043109">
    <property type="expression patterns" value="Expressed in colon and 12 other cell types or tissues"/>
</dbReference>
<keyword evidence="6" id="KW-0968">Cytoplasmic vesicle</keyword>
<dbReference type="GO" id="GO:0071933">
    <property type="term" value="F:Arp2/3 complex binding"/>
    <property type="evidence" value="ECO:0007669"/>
    <property type="project" value="TreeGrafter"/>
</dbReference>
<dbReference type="OrthoDB" id="6284683at2759"/>
<dbReference type="GO" id="GO:0005634">
    <property type="term" value="C:nucleus"/>
    <property type="evidence" value="ECO:0007669"/>
    <property type="project" value="TreeGrafter"/>
</dbReference>
<feature type="region of interest" description="Disordered" evidence="8">
    <location>
        <begin position="731"/>
        <end position="756"/>
    </location>
</feature>
<evidence type="ECO:0000256" key="1">
    <source>
        <dbReference type="ARBA" id="ARBA00004156"/>
    </source>
</evidence>
<feature type="compositionally biased region" description="Basic and acidic residues" evidence="8">
    <location>
        <begin position="834"/>
        <end position="853"/>
    </location>
</feature>
<dbReference type="GO" id="GO:0000421">
    <property type="term" value="C:autophagosome membrane"/>
    <property type="evidence" value="ECO:0007669"/>
    <property type="project" value="Ensembl"/>
</dbReference>
<evidence type="ECO:0000256" key="2">
    <source>
        <dbReference type="ARBA" id="ARBA00022490"/>
    </source>
</evidence>
<sequence length="990" mass="111696">MSFSLEETLESDWVAVRPHVFDEREKHKFVFIVAWNEIEGKFAITCHNRTAQRQRSGSREQAGARGGAEAGGAASDGSRGPGSPAGRGRPEATASATLVRSPGPRRSSAWAEGGSPRSTGSLLGDPRLRSPGSKGAESRLRSPVRAKPIPVQRVSEANDAAGAAAAAAARPAPKEAPVSSVRIVSASGTVSEEIEVLEMVKEDEAPLALSDAEQPLPAAELESPAEECSWAGLFSFQDLRAVHQQLCSVNSQLESCLPVFPEEPSGMWTVLFGGAPEMTEQEIDSLCYQLQVYLGHGLDTCGWKILSQVLFTETDDPEEYYESLSELRQKGYEEVLQRARKRIQELLDKHKNTESMVELLDLYQMEDEAYSSLAEATTELYQYLLQPFRDMRELAMLRRQQIKISMENDYLETRRIESLQKEDADWQRKAHMAVLSIQDLTVKYFEITAKAQKAVYDRMRADQKKFGKASWAAAAERMEKLQYAVSKETLQMMRAKEICLEQRKHALKEEMQSLRGGTEAIARLDQLEADYYDLQLQLYEVQFEILKCEELLLTAQLESIKRLISEKRDEVVYYDTYESMEAMLEKEEMAASAYLQREELQKLQQKARQLEARRGRVSAKKSYLRNKKEICIAKHNEKIQQRTRIEDEYRTHHTVQLKREKLHDEEERKSAWVSQERQRTLDRLRTFKQRYPGQVILKSTRLRLAHARRKGAASPVLREDQCDSLPSVLQVEEKTEEVGEGRVKRGPSQTTEPQSLVQLEDTSLTQLEATSLPLSGVTSELPPPVSLPLLNNNLEPCSVTINPLPPPLPPTPPPPPLPSPPPPPPPPLPVAKDTSPETLEKDLRRKEGNEKRIPKSASAPSAHLFDSSQLVSARKKLRKTAEGLQRRRVSSPMDEVLASLKRGSFHLKKVEQRTLPPFPDEDDSNNILAQIRKGVKLKKVQKDVLRESFTLLPDTDPLTRSIHEALRRIKEASPESEDEEEALPCTDWEN</sequence>
<dbReference type="GO" id="GO:0003713">
    <property type="term" value="F:transcription coactivator activity"/>
    <property type="evidence" value="ECO:0007669"/>
    <property type="project" value="TreeGrafter"/>
</dbReference>
<evidence type="ECO:0000313" key="11">
    <source>
        <dbReference type="Proteomes" id="UP000233120"/>
    </source>
</evidence>
<dbReference type="AlphaFoldDB" id="A0A2K6DX04"/>
<dbReference type="KEGG" id="mni:105475089"/>
<keyword evidence="2" id="KW-0963">Cytoplasm</keyword>
<dbReference type="OMA" id="PGEECSW"/>
<dbReference type="Ensembl" id="ENSMNET00000064941.1">
    <property type="protein sequence ID" value="ENSMNEP00000040449.1"/>
    <property type="gene ID" value="ENSMNEG00000043109.1"/>
</dbReference>
<reference evidence="10" key="1">
    <citation type="submission" date="2025-08" db="UniProtKB">
        <authorList>
            <consortium name="Ensembl"/>
        </authorList>
    </citation>
    <scope>IDENTIFICATION</scope>
</reference>
<reference evidence="10" key="2">
    <citation type="submission" date="2025-09" db="UniProtKB">
        <authorList>
            <consortium name="Ensembl"/>
        </authorList>
    </citation>
    <scope>IDENTIFICATION</scope>
</reference>
<keyword evidence="11" id="KW-1185">Reference proteome</keyword>
<comment type="subcellular location">
    <subcellularLocation>
        <location evidence="1">Cytoplasmic vesicle membrane</location>
    </subcellularLocation>
</comment>
<evidence type="ECO:0000259" key="9">
    <source>
        <dbReference type="PROSITE" id="PS51082"/>
    </source>
</evidence>
<dbReference type="GeneTree" id="ENSGT00510000046704"/>
<feature type="compositionally biased region" description="Acidic residues" evidence="8">
    <location>
        <begin position="974"/>
        <end position="990"/>
    </location>
</feature>
<dbReference type="GO" id="GO:0034314">
    <property type="term" value="P:Arp2/3 complex-mediated actin nucleation"/>
    <property type="evidence" value="ECO:0007669"/>
    <property type="project" value="TreeGrafter"/>
</dbReference>
<protein>
    <submittedName>
        <fullName evidence="10">Junction mediating and regulatory protein, p53 cofactor</fullName>
    </submittedName>
</protein>
<proteinExistence type="predicted"/>
<dbReference type="InterPro" id="IPR031808">
    <property type="entry name" value="JMY/WHAMM_N"/>
</dbReference>
<dbReference type="GO" id="GO:0030659">
    <property type="term" value="C:cytoplasmic vesicle membrane"/>
    <property type="evidence" value="ECO:0007669"/>
    <property type="project" value="UniProtKB-SubCell"/>
</dbReference>
<keyword evidence="4" id="KW-0472">Membrane</keyword>
<feature type="compositionally biased region" description="Pro residues" evidence="8">
    <location>
        <begin position="803"/>
        <end position="829"/>
    </location>
</feature>
<feature type="coiled-coil region" evidence="7">
    <location>
        <begin position="593"/>
        <end position="620"/>
    </location>
</feature>
<keyword evidence="3 7" id="KW-0175">Coiled coil</keyword>
<accession>A0A2K6DX04</accession>
<dbReference type="GO" id="GO:0008017">
    <property type="term" value="F:microtubule binding"/>
    <property type="evidence" value="ECO:0007669"/>
    <property type="project" value="Ensembl"/>
</dbReference>
<dbReference type="InterPro" id="IPR031738">
    <property type="entry name" value="JMY/WHAMM"/>
</dbReference>
<dbReference type="STRING" id="9545.ENSMNEP00000040449"/>
<evidence type="ECO:0000256" key="3">
    <source>
        <dbReference type="ARBA" id="ARBA00023054"/>
    </source>
</evidence>
<dbReference type="PANTHER" id="PTHR23330">
    <property type="entry name" value="P300 TRANSCRIPTIONAL COFACTOR JMY-RELATED"/>
    <property type="match status" value="1"/>
</dbReference>
<feature type="region of interest" description="Disordered" evidence="8">
    <location>
        <begin position="969"/>
        <end position="990"/>
    </location>
</feature>
<dbReference type="GO" id="GO:0072332">
    <property type="term" value="P:intrinsic apoptotic signaling pathway by p53 class mediator"/>
    <property type="evidence" value="ECO:0007669"/>
    <property type="project" value="TreeGrafter"/>
</dbReference>
<gene>
    <name evidence="10" type="primary">JMY</name>
</gene>
<feature type="region of interest" description="Disordered" evidence="8">
    <location>
        <begin position="51"/>
        <end position="152"/>
    </location>
</feature>
<evidence type="ECO:0000256" key="4">
    <source>
        <dbReference type="ARBA" id="ARBA00023136"/>
    </source>
</evidence>
<dbReference type="GO" id="GO:0009267">
    <property type="term" value="P:cellular response to starvation"/>
    <property type="evidence" value="ECO:0007669"/>
    <property type="project" value="Ensembl"/>
</dbReference>
<name>A0A2K6DX04_MACNE</name>
<evidence type="ECO:0000256" key="8">
    <source>
        <dbReference type="SAM" id="MobiDB-lite"/>
    </source>
</evidence>
<keyword evidence="5" id="KW-0009">Actin-binding</keyword>
<evidence type="ECO:0000256" key="5">
    <source>
        <dbReference type="ARBA" id="ARBA00023203"/>
    </source>
</evidence>
<dbReference type="GeneID" id="105475089"/>
<feature type="domain" description="WH2" evidence="9">
    <location>
        <begin position="923"/>
        <end position="940"/>
    </location>
</feature>
<organism evidence="10 11">
    <name type="scientific">Macaca nemestrina</name>
    <name type="common">Pig-tailed macaque</name>
    <dbReference type="NCBI Taxonomy" id="9545"/>
    <lineage>
        <taxon>Eukaryota</taxon>
        <taxon>Metazoa</taxon>
        <taxon>Chordata</taxon>
        <taxon>Craniata</taxon>
        <taxon>Vertebrata</taxon>
        <taxon>Euteleostomi</taxon>
        <taxon>Mammalia</taxon>
        <taxon>Eutheria</taxon>
        <taxon>Euarchontoglires</taxon>
        <taxon>Primates</taxon>
        <taxon>Haplorrhini</taxon>
        <taxon>Catarrhini</taxon>
        <taxon>Cercopithecidae</taxon>
        <taxon>Cercopithecinae</taxon>
        <taxon>Macaca</taxon>
    </lineage>
</organism>
<dbReference type="GO" id="GO:0043065">
    <property type="term" value="P:positive regulation of apoptotic process"/>
    <property type="evidence" value="ECO:0007669"/>
    <property type="project" value="TreeGrafter"/>
</dbReference>
<dbReference type="Pfam" id="PF15920">
    <property type="entry name" value="WHAMM-JMY_N"/>
    <property type="match status" value="2"/>
</dbReference>
<dbReference type="Proteomes" id="UP000233120">
    <property type="component" value="Unassembled WGS sequence"/>
</dbReference>
<dbReference type="GO" id="GO:0031252">
    <property type="term" value="C:cell leading edge"/>
    <property type="evidence" value="ECO:0007669"/>
    <property type="project" value="Ensembl"/>
</dbReference>